<organism evidence="2 3">
    <name type="scientific">Mucor circinelloides f. circinelloides (strain 1006PhL)</name>
    <name type="common">Mucormycosis agent</name>
    <name type="synonym">Calyptromyces circinelloides</name>
    <dbReference type="NCBI Taxonomy" id="1220926"/>
    <lineage>
        <taxon>Eukaryota</taxon>
        <taxon>Fungi</taxon>
        <taxon>Fungi incertae sedis</taxon>
        <taxon>Mucoromycota</taxon>
        <taxon>Mucoromycotina</taxon>
        <taxon>Mucoromycetes</taxon>
        <taxon>Mucorales</taxon>
        <taxon>Mucorineae</taxon>
        <taxon>Mucoraceae</taxon>
        <taxon>Mucor</taxon>
    </lineage>
</organism>
<dbReference type="AlphaFoldDB" id="S2JUB2"/>
<protein>
    <submittedName>
        <fullName evidence="2">Uncharacterized protein</fullName>
    </submittedName>
</protein>
<dbReference type="Proteomes" id="UP000014254">
    <property type="component" value="Unassembled WGS sequence"/>
</dbReference>
<keyword evidence="3" id="KW-1185">Reference proteome</keyword>
<accession>S2JUB2</accession>
<feature type="region of interest" description="Disordered" evidence="1">
    <location>
        <begin position="1"/>
        <end position="55"/>
    </location>
</feature>
<dbReference type="OrthoDB" id="2290476at2759"/>
<evidence type="ECO:0000313" key="3">
    <source>
        <dbReference type="Proteomes" id="UP000014254"/>
    </source>
</evidence>
<name>S2JUB2_MUCC1</name>
<sequence>MDNKNNMYPNPPDVDVAPSAPPSYEYTTDHQQQPATCSSSHHHGMTPNAPPSIPPSQYFSYGSVLPQPIYSYQNAHYQHQQYEEPPQRYRYIIQSRERGDRHFPVNAAFFVLGWYA</sequence>
<dbReference type="InParanoid" id="S2JUB2"/>
<proteinExistence type="predicted"/>
<reference evidence="3" key="1">
    <citation type="submission" date="2013-05" db="EMBL/GenBank/DDBJ databases">
        <title>The Genome sequence of Mucor circinelloides f. circinelloides 1006PhL.</title>
        <authorList>
            <consortium name="The Broad Institute Genomics Platform"/>
            <person name="Cuomo C."/>
            <person name="Earl A."/>
            <person name="Findley K."/>
            <person name="Lee S.C."/>
            <person name="Walker B."/>
            <person name="Young S."/>
            <person name="Zeng Q."/>
            <person name="Gargeya S."/>
            <person name="Fitzgerald M."/>
            <person name="Haas B."/>
            <person name="Abouelleil A."/>
            <person name="Allen A.W."/>
            <person name="Alvarado L."/>
            <person name="Arachchi H.M."/>
            <person name="Berlin A.M."/>
            <person name="Chapman S.B."/>
            <person name="Gainer-Dewar J."/>
            <person name="Goldberg J."/>
            <person name="Griggs A."/>
            <person name="Gujja S."/>
            <person name="Hansen M."/>
            <person name="Howarth C."/>
            <person name="Imamovic A."/>
            <person name="Ireland A."/>
            <person name="Larimer J."/>
            <person name="McCowan C."/>
            <person name="Murphy C."/>
            <person name="Pearson M."/>
            <person name="Poon T.W."/>
            <person name="Priest M."/>
            <person name="Roberts A."/>
            <person name="Saif S."/>
            <person name="Shea T."/>
            <person name="Sisk P."/>
            <person name="Sykes S."/>
            <person name="Wortman J."/>
            <person name="Nusbaum C."/>
            <person name="Birren B."/>
        </authorList>
    </citation>
    <scope>NUCLEOTIDE SEQUENCE [LARGE SCALE GENOMIC DNA]</scope>
    <source>
        <strain evidence="3">1006PhL</strain>
    </source>
</reference>
<evidence type="ECO:0000256" key="1">
    <source>
        <dbReference type="SAM" id="MobiDB-lite"/>
    </source>
</evidence>
<evidence type="ECO:0000313" key="2">
    <source>
        <dbReference type="EMBL" id="EPB83365.1"/>
    </source>
</evidence>
<dbReference type="VEuPathDB" id="FungiDB:HMPREF1544_09898"/>
<dbReference type="EMBL" id="KE124074">
    <property type="protein sequence ID" value="EPB83365.1"/>
    <property type="molecule type" value="Genomic_DNA"/>
</dbReference>
<feature type="compositionally biased region" description="Polar residues" evidence="1">
    <location>
        <begin position="25"/>
        <end position="39"/>
    </location>
</feature>
<gene>
    <name evidence="2" type="ORF">HMPREF1544_09898</name>
</gene>